<dbReference type="OrthoDB" id="322544at2"/>
<feature type="transmembrane region" description="Helical" evidence="8">
    <location>
        <begin position="369"/>
        <end position="389"/>
    </location>
</feature>
<dbReference type="CDD" id="cd17489">
    <property type="entry name" value="MFS_YfcJ_like"/>
    <property type="match status" value="1"/>
</dbReference>
<dbReference type="InterPro" id="IPR020846">
    <property type="entry name" value="MFS_dom"/>
</dbReference>
<organism evidence="10 11">
    <name type="scientific">Tatumella morbirosei</name>
    <dbReference type="NCBI Taxonomy" id="642227"/>
    <lineage>
        <taxon>Bacteria</taxon>
        <taxon>Pseudomonadati</taxon>
        <taxon>Pseudomonadota</taxon>
        <taxon>Gammaproteobacteria</taxon>
        <taxon>Enterobacterales</taxon>
        <taxon>Erwiniaceae</taxon>
        <taxon>Tatumella</taxon>
    </lineage>
</organism>
<feature type="transmembrane region" description="Helical" evidence="8">
    <location>
        <begin position="82"/>
        <end position="101"/>
    </location>
</feature>
<dbReference type="GO" id="GO:0022857">
    <property type="term" value="F:transmembrane transporter activity"/>
    <property type="evidence" value="ECO:0007669"/>
    <property type="project" value="UniProtKB-UniRule"/>
</dbReference>
<feature type="transmembrane region" description="Helical" evidence="8">
    <location>
        <begin position="176"/>
        <end position="196"/>
    </location>
</feature>
<evidence type="ECO:0000256" key="8">
    <source>
        <dbReference type="HAMAP-Rule" id="MF_01118"/>
    </source>
</evidence>
<dbReference type="HAMAP" id="MF_01118">
    <property type="entry name" value="MFS_YhhS"/>
    <property type="match status" value="1"/>
</dbReference>
<dbReference type="EMBL" id="JPKR02000002">
    <property type="protein sequence ID" value="KGD73491.1"/>
    <property type="molecule type" value="Genomic_DNA"/>
</dbReference>
<feature type="transmembrane region" description="Helical" evidence="8">
    <location>
        <begin position="43"/>
        <end position="61"/>
    </location>
</feature>
<feature type="transmembrane region" description="Helical" evidence="8">
    <location>
        <begin position="304"/>
        <end position="327"/>
    </location>
</feature>
<feature type="transmembrane region" description="Helical" evidence="8">
    <location>
        <begin position="217"/>
        <end position="241"/>
    </location>
</feature>
<evidence type="ECO:0000256" key="7">
    <source>
        <dbReference type="ARBA" id="ARBA00023136"/>
    </source>
</evidence>
<feature type="domain" description="Major facilitator superfamily (MFS) profile" evidence="9">
    <location>
        <begin position="183"/>
        <end position="398"/>
    </location>
</feature>
<comment type="caution">
    <text evidence="10">The sequence shown here is derived from an EMBL/GenBank/DDBJ whole genome shotgun (WGS) entry which is preliminary data.</text>
</comment>
<keyword evidence="5 8" id="KW-0812">Transmembrane</keyword>
<evidence type="ECO:0000313" key="11">
    <source>
        <dbReference type="Proteomes" id="UP000029577"/>
    </source>
</evidence>
<dbReference type="PANTHER" id="PTHR23517:SF13">
    <property type="entry name" value="MAJOR FACILITATOR SUPERFAMILY MFS_1"/>
    <property type="match status" value="1"/>
</dbReference>
<gene>
    <name evidence="10" type="ORF">HA49_09500</name>
</gene>
<dbReference type="SUPFAM" id="SSF103473">
    <property type="entry name" value="MFS general substrate transporter"/>
    <property type="match status" value="1"/>
</dbReference>
<feature type="transmembrane region" description="Helical" evidence="8">
    <location>
        <begin position="148"/>
        <end position="170"/>
    </location>
</feature>
<evidence type="ECO:0000256" key="6">
    <source>
        <dbReference type="ARBA" id="ARBA00022989"/>
    </source>
</evidence>
<evidence type="ECO:0000256" key="2">
    <source>
        <dbReference type="ARBA" id="ARBA00022448"/>
    </source>
</evidence>
<feature type="transmembrane region" description="Helical" evidence="8">
    <location>
        <begin position="247"/>
        <end position="268"/>
    </location>
</feature>
<keyword evidence="11" id="KW-1185">Reference proteome</keyword>
<comment type="similarity">
    <text evidence="8">Belongs to the major facilitator superfamily. YhhS family.</text>
</comment>
<comment type="caution">
    <text evidence="8">Lacks conserved residue(s) required for the propagation of feature annotation.</text>
</comment>
<keyword evidence="7 8" id="KW-0472">Membrane</keyword>
<keyword evidence="2 8" id="KW-0813">Transport</keyword>
<accession>A0A095T9C3</accession>
<keyword evidence="3 8" id="KW-1003">Cell membrane</keyword>
<dbReference type="InterPro" id="IPR050171">
    <property type="entry name" value="MFS_Transporters"/>
</dbReference>
<evidence type="ECO:0000256" key="3">
    <source>
        <dbReference type="ARBA" id="ARBA00022475"/>
    </source>
</evidence>
<dbReference type="InterPro" id="IPR036259">
    <property type="entry name" value="MFS_trans_sf"/>
</dbReference>
<dbReference type="PANTHER" id="PTHR23517">
    <property type="entry name" value="RESISTANCE PROTEIN MDTM, PUTATIVE-RELATED-RELATED"/>
    <property type="match status" value="1"/>
</dbReference>
<evidence type="ECO:0000259" key="9">
    <source>
        <dbReference type="PROSITE" id="PS50850"/>
    </source>
</evidence>
<dbReference type="AlphaFoldDB" id="A0A095T9C3"/>
<name>A0A095T9C3_9GAMM</name>
<dbReference type="GO" id="GO:0005886">
    <property type="term" value="C:plasma membrane"/>
    <property type="evidence" value="ECO:0007669"/>
    <property type="project" value="UniProtKB-SubCell"/>
</dbReference>
<reference evidence="10" key="1">
    <citation type="submission" date="2014-12" db="EMBL/GenBank/DDBJ databases">
        <title>The draft genome of the Tatumella morbirosei type strain, LMG23360T isolated from pineapple rot.</title>
        <authorList>
            <person name="Smits T.H."/>
            <person name="Palmer M."/>
            <person name="Venter S.N."/>
            <person name="Duffy B."/>
            <person name="Steenkamp E.T."/>
            <person name="Chan W.Y."/>
            <person name="Coutinho T.A."/>
            <person name="Coetzee M.P."/>
            <person name="De Maayer P."/>
        </authorList>
    </citation>
    <scope>NUCLEOTIDE SEQUENCE [LARGE SCALE GENOMIC DNA]</scope>
    <source>
        <strain evidence="10">LMG 23360</strain>
    </source>
</reference>
<evidence type="ECO:0000256" key="5">
    <source>
        <dbReference type="ARBA" id="ARBA00022692"/>
    </source>
</evidence>
<dbReference type="eggNOG" id="COG2814">
    <property type="taxonomic scope" value="Bacteria"/>
</dbReference>
<evidence type="ECO:0000256" key="1">
    <source>
        <dbReference type="ARBA" id="ARBA00004651"/>
    </source>
</evidence>
<dbReference type="InterPro" id="IPR011701">
    <property type="entry name" value="MFS"/>
</dbReference>
<dbReference type="Gene3D" id="1.20.1250.20">
    <property type="entry name" value="MFS general substrate transporter like domains"/>
    <property type="match status" value="1"/>
</dbReference>
<dbReference type="STRING" id="642227.HA49_09500"/>
<feature type="transmembrane region" description="Helical" evidence="8">
    <location>
        <begin position="339"/>
        <end position="357"/>
    </location>
</feature>
<sequence>MSESVVLSRSQLNKRILSVIIFTFFCYLSVGLPLAVLPGFVHHQLGFSSFIAGVIISLQYFSTLVSRPQSGRLADSMGPKKVVMLGLVLCGMSGVLTIIAACLTSRPLLSLSLLAAGRIFLGFGESFSSTGSTLWGMNIAGPVHTARVISWNGVATYMAMAIGAPLGVMLNQGLGVFGFAGLVALMGAAGFFLASRKPAVVVTVGQRVPFSQVFRRVWIYGVALGLGTIGFGVIATFITLYFSSRGWSGAAMTLTLYSLGFAGVRLVSGNAITRFGGIKVSLVSFIVEAIGLFLLWHADSVLAADIGALLTGCGFSLIFPALGVEAVKQVEQQSQGSALGTYSAFLDFGLGITGPVAGLLMNHLGIRSVYLAASLVVVAGILMMIRLLMRPAKPLPTS</sequence>
<evidence type="ECO:0000256" key="4">
    <source>
        <dbReference type="ARBA" id="ARBA00022519"/>
    </source>
</evidence>
<proteinExistence type="inferred from homology"/>
<dbReference type="RefSeq" id="WP_038019657.1">
    <property type="nucleotide sequence ID" value="NZ_JPKR02000002.1"/>
</dbReference>
<comment type="subcellular location">
    <subcellularLocation>
        <location evidence="8">Cell inner membrane</location>
        <topology evidence="8">Multi-pass membrane protein</topology>
    </subcellularLocation>
    <subcellularLocation>
        <location evidence="1">Cell membrane</location>
        <topology evidence="1">Multi-pass membrane protein</topology>
    </subcellularLocation>
</comment>
<dbReference type="PROSITE" id="PS50850">
    <property type="entry name" value="MFS"/>
    <property type="match status" value="1"/>
</dbReference>
<feature type="transmembrane region" description="Helical" evidence="8">
    <location>
        <begin position="280"/>
        <end position="298"/>
    </location>
</feature>
<protein>
    <recommendedName>
        <fullName evidence="8">Uncharacterized MFS-type transporter HA49_09500</fullName>
    </recommendedName>
</protein>
<dbReference type="Pfam" id="PF07690">
    <property type="entry name" value="MFS_1"/>
    <property type="match status" value="1"/>
</dbReference>
<feature type="transmembrane region" description="Helical" evidence="8">
    <location>
        <begin position="16"/>
        <end position="37"/>
    </location>
</feature>
<evidence type="ECO:0000313" key="10">
    <source>
        <dbReference type="EMBL" id="KGD73491.1"/>
    </source>
</evidence>
<keyword evidence="4 8" id="KW-0997">Cell inner membrane</keyword>
<dbReference type="NCBIfam" id="NF003477">
    <property type="entry name" value="PRK05122.1"/>
    <property type="match status" value="1"/>
</dbReference>
<keyword evidence="6 8" id="KW-1133">Transmembrane helix</keyword>
<dbReference type="InterPro" id="IPR023008">
    <property type="entry name" value="MFS_YhhS-like"/>
</dbReference>
<dbReference type="Proteomes" id="UP000029577">
    <property type="component" value="Unassembled WGS sequence"/>
</dbReference>